<dbReference type="Proteomes" id="UP001500021">
    <property type="component" value="Unassembled WGS sequence"/>
</dbReference>
<dbReference type="Gene3D" id="3.40.50.300">
    <property type="entry name" value="P-loop containing nucleotide triphosphate hydrolases"/>
    <property type="match status" value="1"/>
</dbReference>
<comment type="caution">
    <text evidence="2">The sequence shown here is derived from an EMBL/GenBank/DDBJ whole genome shotgun (WGS) entry which is preliminary data.</text>
</comment>
<dbReference type="InterPro" id="IPR051316">
    <property type="entry name" value="Zinc-reg_GTPase_activator"/>
</dbReference>
<proteinExistence type="predicted"/>
<gene>
    <name evidence="2" type="ORF">GCM10009111_18160</name>
</gene>
<dbReference type="SUPFAM" id="SSF52540">
    <property type="entry name" value="P-loop containing nucleoside triphosphate hydrolases"/>
    <property type="match status" value="1"/>
</dbReference>
<dbReference type="EMBL" id="BAAAFA010000005">
    <property type="protein sequence ID" value="GAA0817208.1"/>
    <property type="molecule type" value="Genomic_DNA"/>
</dbReference>
<organism evidence="2 3">
    <name type="scientific">Colwellia asteriadis</name>
    <dbReference type="NCBI Taxonomy" id="517723"/>
    <lineage>
        <taxon>Bacteria</taxon>
        <taxon>Pseudomonadati</taxon>
        <taxon>Pseudomonadota</taxon>
        <taxon>Gammaproteobacteria</taxon>
        <taxon>Alteromonadales</taxon>
        <taxon>Colwelliaceae</taxon>
        <taxon>Colwellia</taxon>
    </lineage>
</organism>
<reference evidence="2 3" key="1">
    <citation type="journal article" date="2019" name="Int. J. Syst. Evol. Microbiol.">
        <title>The Global Catalogue of Microorganisms (GCM) 10K type strain sequencing project: providing services to taxonomists for standard genome sequencing and annotation.</title>
        <authorList>
            <consortium name="The Broad Institute Genomics Platform"/>
            <consortium name="The Broad Institute Genome Sequencing Center for Infectious Disease"/>
            <person name="Wu L."/>
            <person name="Ma J."/>
        </authorList>
    </citation>
    <scope>NUCLEOTIDE SEQUENCE [LARGE SCALE GENOMIC DNA]</scope>
    <source>
        <strain evidence="2 3">JCM 15608</strain>
    </source>
</reference>
<name>A0ABN1L706_9GAMM</name>
<dbReference type="Pfam" id="PF02492">
    <property type="entry name" value="cobW"/>
    <property type="match status" value="1"/>
</dbReference>
<evidence type="ECO:0000313" key="3">
    <source>
        <dbReference type="Proteomes" id="UP001500021"/>
    </source>
</evidence>
<evidence type="ECO:0000313" key="2">
    <source>
        <dbReference type="EMBL" id="GAA0817208.1"/>
    </source>
</evidence>
<sequence>MFKNLTPKISAIPTNLITGFLGVGKTTAIVQLLANKPEHENWAVLVNEFGEVGIDAELLTNNSDKNNKANNEKNGVFIRQVPGGCMCCASGVPMQVALNQLIAKAKPDRLLIEPTGLGHPKEVVEVLTSGKYKDLISLQSILCLIDARNLSDVRYTSHPSFVQQLNIADIIIGTKSELYSEQDRENLTSFIALSKLNDKPLNLICHGQIALGDLQKVTVKDAAGGKHQQYLLNNTKRAFSPLSNVTIGVNINEESYIDKTTDVSANTEKKIQQQIKLHGFIELTNQGEGFFSKGWIFSNRYIFNHQKFFLFLSTLAVNRIKGMVLTEQGSYSFNKADKELNCNHIASIADSRIELIYHDTNKVMTVDYNTFTNLLDHPV</sequence>
<dbReference type="RefSeq" id="WP_343817140.1">
    <property type="nucleotide sequence ID" value="NZ_BAAAFA010000005.1"/>
</dbReference>
<feature type="domain" description="CobW/HypB/UreG nucleotide-binding" evidence="1">
    <location>
        <begin position="13"/>
        <end position="187"/>
    </location>
</feature>
<dbReference type="CDD" id="cd03112">
    <property type="entry name" value="CobW-like"/>
    <property type="match status" value="1"/>
</dbReference>
<protein>
    <submittedName>
        <fullName evidence="2">GTP-binding protein</fullName>
    </submittedName>
</protein>
<keyword evidence="3" id="KW-1185">Reference proteome</keyword>
<dbReference type="PANTHER" id="PTHR13748:SF46">
    <property type="entry name" value="ZINC CHAPERONE YEIR"/>
    <property type="match status" value="1"/>
</dbReference>
<dbReference type="InterPro" id="IPR003495">
    <property type="entry name" value="CobW/HypB/UreG_nucleotide-bd"/>
</dbReference>
<dbReference type="InterPro" id="IPR027417">
    <property type="entry name" value="P-loop_NTPase"/>
</dbReference>
<evidence type="ECO:0000259" key="1">
    <source>
        <dbReference type="Pfam" id="PF02492"/>
    </source>
</evidence>
<dbReference type="PANTHER" id="PTHR13748">
    <property type="entry name" value="COBW-RELATED"/>
    <property type="match status" value="1"/>
</dbReference>
<accession>A0ABN1L706</accession>